<evidence type="ECO:0000313" key="1">
    <source>
        <dbReference type="EMBL" id="MBB4927667.1"/>
    </source>
</evidence>
<organism evidence="1 2">
    <name type="scientific">Kitasatospora kifunensis</name>
    <name type="common">Streptomyces kifunensis</name>
    <dbReference type="NCBI Taxonomy" id="58351"/>
    <lineage>
        <taxon>Bacteria</taxon>
        <taxon>Bacillati</taxon>
        <taxon>Actinomycetota</taxon>
        <taxon>Actinomycetes</taxon>
        <taxon>Kitasatosporales</taxon>
        <taxon>Streptomycetaceae</taxon>
        <taxon>Kitasatospora</taxon>
    </lineage>
</organism>
<protein>
    <submittedName>
        <fullName evidence="1">Uncharacterized protein</fullName>
    </submittedName>
</protein>
<accession>A0A7W7R913</accession>
<evidence type="ECO:0000313" key="2">
    <source>
        <dbReference type="Proteomes" id="UP000540506"/>
    </source>
</evidence>
<reference evidence="1 2" key="1">
    <citation type="submission" date="2020-08" db="EMBL/GenBank/DDBJ databases">
        <title>Sequencing the genomes of 1000 actinobacteria strains.</title>
        <authorList>
            <person name="Klenk H.-P."/>
        </authorList>
    </citation>
    <scope>NUCLEOTIDE SEQUENCE [LARGE SCALE GENOMIC DNA]</scope>
    <source>
        <strain evidence="1 2">DSM 41654</strain>
    </source>
</reference>
<dbReference type="RefSeq" id="WP_184944239.1">
    <property type="nucleotide sequence ID" value="NZ_JACHJV010000002.1"/>
</dbReference>
<dbReference type="AlphaFoldDB" id="A0A7W7R913"/>
<comment type="caution">
    <text evidence="1">The sequence shown here is derived from an EMBL/GenBank/DDBJ whole genome shotgun (WGS) entry which is preliminary data.</text>
</comment>
<dbReference type="EMBL" id="JACHJV010000002">
    <property type="protein sequence ID" value="MBB4927667.1"/>
    <property type="molecule type" value="Genomic_DNA"/>
</dbReference>
<keyword evidence="2" id="KW-1185">Reference proteome</keyword>
<gene>
    <name evidence="1" type="ORF">FHR34_006762</name>
</gene>
<name>A0A7W7R913_KITKI</name>
<dbReference type="Proteomes" id="UP000540506">
    <property type="component" value="Unassembled WGS sequence"/>
</dbReference>
<proteinExistence type="predicted"/>
<sequence length="91" mass="10186">MLDTVTQAAIDARYTNSFGRAAGYLPRDRKAVDAWLARHADRTRDRKEALSPSVAALKRVIEADRTSSRWWPVCSNNCRVSSSRSRASTTC</sequence>